<feature type="region of interest" description="Disordered" evidence="1">
    <location>
        <begin position="91"/>
        <end position="166"/>
    </location>
</feature>
<reference evidence="3" key="1">
    <citation type="journal article" date="2017" name="Front. Plant Sci.">
        <title>Climate Clever Clovers: New Paradigm to Reduce the Environmental Footprint of Ruminants by Breeding Low Methanogenic Forages Utilizing Haplotype Variation.</title>
        <authorList>
            <person name="Kaur P."/>
            <person name="Appels R."/>
            <person name="Bayer P.E."/>
            <person name="Keeble-Gagnere G."/>
            <person name="Wang J."/>
            <person name="Hirakawa H."/>
            <person name="Shirasawa K."/>
            <person name="Vercoe P."/>
            <person name="Stefanova K."/>
            <person name="Durmic Z."/>
            <person name="Nichols P."/>
            <person name="Revell C."/>
            <person name="Isobe S.N."/>
            <person name="Edwards D."/>
            <person name="Erskine W."/>
        </authorList>
    </citation>
    <scope>NUCLEOTIDE SEQUENCE [LARGE SCALE GENOMIC DNA]</scope>
    <source>
        <strain evidence="3">cv. Daliak</strain>
    </source>
</reference>
<dbReference type="EMBL" id="DF973207">
    <property type="protein sequence ID" value="GAU19967.1"/>
    <property type="molecule type" value="Genomic_DNA"/>
</dbReference>
<evidence type="ECO:0000256" key="1">
    <source>
        <dbReference type="SAM" id="MobiDB-lite"/>
    </source>
</evidence>
<evidence type="ECO:0000313" key="2">
    <source>
        <dbReference type="EMBL" id="GAU19967.1"/>
    </source>
</evidence>
<proteinExistence type="predicted"/>
<dbReference type="AlphaFoldDB" id="A0A2Z6MNT0"/>
<feature type="compositionally biased region" description="Basic and acidic residues" evidence="1">
    <location>
        <begin position="118"/>
        <end position="152"/>
    </location>
</feature>
<protein>
    <submittedName>
        <fullName evidence="2">Uncharacterized protein</fullName>
    </submittedName>
</protein>
<evidence type="ECO:0000313" key="3">
    <source>
        <dbReference type="Proteomes" id="UP000242715"/>
    </source>
</evidence>
<organism evidence="2 3">
    <name type="scientific">Trifolium subterraneum</name>
    <name type="common">Subterranean clover</name>
    <dbReference type="NCBI Taxonomy" id="3900"/>
    <lineage>
        <taxon>Eukaryota</taxon>
        <taxon>Viridiplantae</taxon>
        <taxon>Streptophyta</taxon>
        <taxon>Embryophyta</taxon>
        <taxon>Tracheophyta</taxon>
        <taxon>Spermatophyta</taxon>
        <taxon>Magnoliopsida</taxon>
        <taxon>eudicotyledons</taxon>
        <taxon>Gunneridae</taxon>
        <taxon>Pentapetalae</taxon>
        <taxon>rosids</taxon>
        <taxon>fabids</taxon>
        <taxon>Fabales</taxon>
        <taxon>Fabaceae</taxon>
        <taxon>Papilionoideae</taxon>
        <taxon>50 kb inversion clade</taxon>
        <taxon>NPAAA clade</taxon>
        <taxon>Hologalegina</taxon>
        <taxon>IRL clade</taxon>
        <taxon>Trifolieae</taxon>
        <taxon>Trifolium</taxon>
    </lineage>
</organism>
<keyword evidence="3" id="KW-1185">Reference proteome</keyword>
<gene>
    <name evidence="2" type="ORF">TSUD_273030</name>
</gene>
<name>A0A2Z6MNT0_TRISU</name>
<accession>A0A2Z6MNT0</accession>
<sequence length="166" mass="18553">MISSIILDDKVDVHGGQQNTMEGFADEVTIEGLAQKEYYEIEYGKEDYEVTMKANILISVSAGFLSYKYIYKDIDIISSIILDDKADVDGGQHNTMEEFAEGSDDNNDVKFNMPFDSKLTKSDEDERVKVKDGGGKETTESAERLSKKRPMDNIDPSSAVKKSKLT</sequence>
<dbReference type="Proteomes" id="UP000242715">
    <property type="component" value="Unassembled WGS sequence"/>
</dbReference>